<sequence>MAKREGSFTMNPPESTSSNKRQHPSRTSSNNRSHPVREPNFDSTNPYEILGVPPDATAQQIKISYRKLALQHHPDKLSPQASEAEKQTAHKNFTAIGHAYEILGDEARRGEYDSQQRNERRGHRFDDMFSDPFFSSFGGMRNGSRSSRNRPTDFHFMDPFELFNQFFSDEMDHMSGQRRNSSRSRHVDPVESFFGSDPFFSSGFGGASHMMSRHFDMMNSMSSMMSQMDGGSMFGGFESPMISNGGHGASYHFSSSSSSGRGGSRSVSTSTRTTIVNGVRTTVTERTVVHPDGRVERHVESTGGENPALPSSSGNRPAIGYDDGRGRRRR</sequence>
<reference evidence="3 4" key="1">
    <citation type="journal article" date="2020" name="G3 (Bethesda)">
        <title>Improved Reference Genome for Cyclotella cryptica CCMP332, a Model for Cell Wall Morphogenesis, Salinity Adaptation, and Lipid Production in Diatoms (Bacillariophyta).</title>
        <authorList>
            <person name="Roberts W.R."/>
            <person name="Downey K.M."/>
            <person name="Ruck E.C."/>
            <person name="Traller J.C."/>
            <person name="Alverson A.J."/>
        </authorList>
    </citation>
    <scope>NUCLEOTIDE SEQUENCE [LARGE SCALE GENOMIC DNA]</scope>
    <source>
        <strain evidence="3 4">CCMP332</strain>
    </source>
</reference>
<feature type="region of interest" description="Disordered" evidence="1">
    <location>
        <begin position="251"/>
        <end position="273"/>
    </location>
</feature>
<dbReference type="PROSITE" id="PS00636">
    <property type="entry name" value="DNAJ_1"/>
    <property type="match status" value="1"/>
</dbReference>
<protein>
    <recommendedName>
        <fullName evidence="2">J domain-containing protein</fullName>
    </recommendedName>
</protein>
<dbReference type="InterPro" id="IPR036869">
    <property type="entry name" value="J_dom_sf"/>
</dbReference>
<evidence type="ECO:0000259" key="2">
    <source>
        <dbReference type="PROSITE" id="PS50076"/>
    </source>
</evidence>
<dbReference type="PRINTS" id="PR00625">
    <property type="entry name" value="JDOMAIN"/>
</dbReference>
<feature type="compositionally biased region" description="Polar residues" evidence="1">
    <location>
        <begin position="8"/>
        <end position="33"/>
    </location>
</feature>
<accession>A0ABD3QH36</accession>
<feature type="compositionally biased region" description="Low complexity" evidence="1">
    <location>
        <begin position="254"/>
        <end position="273"/>
    </location>
</feature>
<dbReference type="SMART" id="SM00271">
    <property type="entry name" value="DnaJ"/>
    <property type="match status" value="1"/>
</dbReference>
<gene>
    <name evidence="3" type="ORF">HJC23_010413</name>
</gene>
<dbReference type="InterPro" id="IPR018253">
    <property type="entry name" value="DnaJ_domain_CS"/>
</dbReference>
<feature type="domain" description="J" evidence="2">
    <location>
        <begin position="45"/>
        <end position="116"/>
    </location>
</feature>
<dbReference type="CDD" id="cd06257">
    <property type="entry name" value="DnaJ"/>
    <property type="match status" value="1"/>
</dbReference>
<dbReference type="PANTHER" id="PTHR43948">
    <property type="entry name" value="DNAJ HOMOLOG SUBFAMILY B"/>
    <property type="match status" value="1"/>
</dbReference>
<feature type="region of interest" description="Disordered" evidence="1">
    <location>
        <begin position="285"/>
        <end position="330"/>
    </location>
</feature>
<evidence type="ECO:0000313" key="4">
    <source>
        <dbReference type="Proteomes" id="UP001516023"/>
    </source>
</evidence>
<dbReference type="Gene3D" id="1.10.287.110">
    <property type="entry name" value="DnaJ domain"/>
    <property type="match status" value="1"/>
</dbReference>
<dbReference type="PROSITE" id="PS50076">
    <property type="entry name" value="DNAJ_2"/>
    <property type="match status" value="1"/>
</dbReference>
<dbReference type="PANTHER" id="PTHR43948:SF10">
    <property type="entry name" value="MRJ, ISOFORM E"/>
    <property type="match status" value="1"/>
</dbReference>
<proteinExistence type="predicted"/>
<dbReference type="Pfam" id="PF00226">
    <property type="entry name" value="DnaJ"/>
    <property type="match status" value="1"/>
</dbReference>
<dbReference type="EMBL" id="JABMIG020000036">
    <property type="protein sequence ID" value="KAL3799763.1"/>
    <property type="molecule type" value="Genomic_DNA"/>
</dbReference>
<feature type="region of interest" description="Disordered" evidence="1">
    <location>
        <begin position="1"/>
        <end position="52"/>
    </location>
</feature>
<evidence type="ECO:0000313" key="3">
    <source>
        <dbReference type="EMBL" id="KAL3799763.1"/>
    </source>
</evidence>
<feature type="compositionally biased region" description="Basic and acidic residues" evidence="1">
    <location>
        <begin position="287"/>
        <end position="300"/>
    </location>
</feature>
<evidence type="ECO:0000256" key="1">
    <source>
        <dbReference type="SAM" id="MobiDB-lite"/>
    </source>
</evidence>
<dbReference type="InterPro" id="IPR001623">
    <property type="entry name" value="DnaJ_domain"/>
</dbReference>
<organism evidence="3 4">
    <name type="scientific">Cyclotella cryptica</name>
    <dbReference type="NCBI Taxonomy" id="29204"/>
    <lineage>
        <taxon>Eukaryota</taxon>
        <taxon>Sar</taxon>
        <taxon>Stramenopiles</taxon>
        <taxon>Ochrophyta</taxon>
        <taxon>Bacillariophyta</taxon>
        <taxon>Coscinodiscophyceae</taxon>
        <taxon>Thalassiosirophycidae</taxon>
        <taxon>Stephanodiscales</taxon>
        <taxon>Stephanodiscaceae</taxon>
        <taxon>Cyclotella</taxon>
    </lineage>
</organism>
<dbReference type="AlphaFoldDB" id="A0ABD3QH36"/>
<dbReference type="SUPFAM" id="SSF46565">
    <property type="entry name" value="Chaperone J-domain"/>
    <property type="match status" value="1"/>
</dbReference>
<name>A0ABD3QH36_9STRA</name>
<comment type="caution">
    <text evidence="3">The sequence shown here is derived from an EMBL/GenBank/DDBJ whole genome shotgun (WGS) entry which is preliminary data.</text>
</comment>
<dbReference type="Proteomes" id="UP001516023">
    <property type="component" value="Unassembled WGS sequence"/>
</dbReference>
<keyword evidence="4" id="KW-1185">Reference proteome</keyword>